<reference evidence="2" key="1">
    <citation type="submission" date="2014-05" db="EMBL/GenBank/DDBJ databases">
        <title>The transcriptome of the halophilic microalga Tetraselmis sp. GSL018 isolated from the Great Salt Lake, Utah.</title>
        <authorList>
            <person name="Jinkerson R.E."/>
            <person name="D'Adamo S."/>
            <person name="Posewitz M.C."/>
        </authorList>
    </citation>
    <scope>NUCLEOTIDE SEQUENCE</scope>
    <source>
        <strain evidence="2">GSL018</strain>
    </source>
</reference>
<feature type="compositionally biased region" description="Low complexity" evidence="1">
    <location>
        <begin position="66"/>
        <end position="81"/>
    </location>
</feature>
<protein>
    <submittedName>
        <fullName evidence="2">Uncharacterized protein</fullName>
    </submittedName>
</protein>
<sequence length="138" mass="14762">GCHLFRRARARVAARHEAAVGRLRPPAPAEGPAARAQLRGLEERDAPQRLQLLRPPEQVTPPPLPSLSLPPSLSRSAPAKRSPAERTGGSATGERGINQRGSACARVDLCPLSPFRPFPPPFLSVWALGHHTPLAESS</sequence>
<proteinExistence type="predicted"/>
<evidence type="ECO:0000256" key="1">
    <source>
        <dbReference type="SAM" id="MobiDB-lite"/>
    </source>
</evidence>
<feature type="non-terminal residue" evidence="2">
    <location>
        <position position="1"/>
    </location>
</feature>
<feature type="compositionally biased region" description="Low complexity" evidence="1">
    <location>
        <begin position="20"/>
        <end position="36"/>
    </location>
</feature>
<feature type="region of interest" description="Disordered" evidence="1">
    <location>
        <begin position="15"/>
        <end position="102"/>
    </location>
</feature>
<dbReference type="EMBL" id="GBEZ01020706">
    <property type="protein sequence ID" value="JAC65984.1"/>
    <property type="molecule type" value="Transcribed_RNA"/>
</dbReference>
<gene>
    <name evidence="2" type="ORF">TSPGSL018_14755</name>
</gene>
<organism evidence="2">
    <name type="scientific">Tetraselmis sp. GSL018</name>
    <dbReference type="NCBI Taxonomy" id="582737"/>
    <lineage>
        <taxon>Eukaryota</taxon>
        <taxon>Viridiplantae</taxon>
        <taxon>Chlorophyta</taxon>
        <taxon>core chlorophytes</taxon>
        <taxon>Chlorodendrophyceae</taxon>
        <taxon>Chlorodendrales</taxon>
        <taxon>Chlorodendraceae</taxon>
        <taxon>Tetraselmis</taxon>
    </lineage>
</organism>
<evidence type="ECO:0000313" key="2">
    <source>
        <dbReference type="EMBL" id="JAC65984.1"/>
    </source>
</evidence>
<accession>A0A061R5E0</accession>
<dbReference type="AlphaFoldDB" id="A0A061R5E0"/>
<name>A0A061R5E0_9CHLO</name>